<feature type="compositionally biased region" description="Basic and acidic residues" evidence="1">
    <location>
        <begin position="9"/>
        <end position="35"/>
    </location>
</feature>
<dbReference type="InParanoid" id="A0A0V1C2M1"/>
<dbReference type="EMBL" id="JYDH01000001">
    <property type="protein sequence ID" value="KRY43308.1"/>
    <property type="molecule type" value="Genomic_DNA"/>
</dbReference>
<dbReference type="Proteomes" id="UP000054776">
    <property type="component" value="Unassembled WGS sequence"/>
</dbReference>
<gene>
    <name evidence="2" type="ORF">T01_5030</name>
</gene>
<proteinExistence type="predicted"/>
<sequence length="68" mass="8130">MKSKKTPPKRSEVKIEEKKSALTVKRERFHPDRPKPRGRTNLNRTPDLDQSATRYRLLTQCEYHPNNR</sequence>
<comment type="caution">
    <text evidence="2">The sequence shown here is derived from an EMBL/GenBank/DDBJ whole genome shotgun (WGS) entry which is preliminary data.</text>
</comment>
<evidence type="ECO:0000256" key="1">
    <source>
        <dbReference type="SAM" id="MobiDB-lite"/>
    </source>
</evidence>
<feature type="compositionally biased region" description="Polar residues" evidence="1">
    <location>
        <begin position="40"/>
        <end position="53"/>
    </location>
</feature>
<accession>A0A0V1C2M1</accession>
<protein>
    <submittedName>
        <fullName evidence="2">Uncharacterized protein</fullName>
    </submittedName>
</protein>
<evidence type="ECO:0000313" key="3">
    <source>
        <dbReference type="Proteomes" id="UP000054776"/>
    </source>
</evidence>
<reference evidence="2 3" key="1">
    <citation type="submission" date="2015-01" db="EMBL/GenBank/DDBJ databases">
        <title>Evolution of Trichinella species and genotypes.</title>
        <authorList>
            <person name="Korhonen P.K."/>
            <person name="Edoardo P."/>
            <person name="Giuseppe L.R."/>
            <person name="Gasser R.B."/>
        </authorList>
    </citation>
    <scope>NUCLEOTIDE SEQUENCE [LARGE SCALE GENOMIC DNA]</scope>
    <source>
        <strain evidence="2">ISS3</strain>
    </source>
</reference>
<dbReference type="AlphaFoldDB" id="A0A0V1C2M1"/>
<organism evidence="2 3">
    <name type="scientific">Trichinella spiralis</name>
    <name type="common">Trichina worm</name>
    <dbReference type="NCBI Taxonomy" id="6334"/>
    <lineage>
        <taxon>Eukaryota</taxon>
        <taxon>Metazoa</taxon>
        <taxon>Ecdysozoa</taxon>
        <taxon>Nematoda</taxon>
        <taxon>Enoplea</taxon>
        <taxon>Dorylaimia</taxon>
        <taxon>Trichinellida</taxon>
        <taxon>Trichinellidae</taxon>
        <taxon>Trichinella</taxon>
    </lineage>
</organism>
<feature type="region of interest" description="Disordered" evidence="1">
    <location>
        <begin position="1"/>
        <end position="68"/>
    </location>
</feature>
<keyword evidence="3" id="KW-1185">Reference proteome</keyword>
<name>A0A0V1C2M1_TRISP</name>
<evidence type="ECO:0000313" key="2">
    <source>
        <dbReference type="EMBL" id="KRY43308.1"/>
    </source>
</evidence>